<dbReference type="OMA" id="CGAFCGD"/>
<feature type="region of interest" description="Disordered" evidence="4">
    <location>
        <begin position="1239"/>
        <end position="1261"/>
    </location>
</feature>
<evidence type="ECO:0000256" key="1">
    <source>
        <dbReference type="ARBA" id="ARBA00009545"/>
    </source>
</evidence>
<dbReference type="GO" id="GO:1990966">
    <property type="term" value="P:ATP generation from poly-ADP-D-ribose"/>
    <property type="evidence" value="ECO:0007669"/>
    <property type="project" value="TreeGrafter"/>
</dbReference>
<evidence type="ECO:0000256" key="3">
    <source>
        <dbReference type="ARBA" id="ARBA00022801"/>
    </source>
</evidence>
<dbReference type="GeneID" id="20241574"/>
<feature type="domain" description="PARG helical" evidence="6">
    <location>
        <begin position="86"/>
        <end position="203"/>
    </location>
</feature>
<evidence type="ECO:0000313" key="7">
    <source>
        <dbReference type="EMBL" id="ESP04350.1"/>
    </source>
</evidence>
<dbReference type="GO" id="GO:0009225">
    <property type="term" value="P:nucleotide-sugar metabolic process"/>
    <property type="evidence" value="ECO:0007669"/>
    <property type="project" value="TreeGrafter"/>
</dbReference>
<dbReference type="GO" id="GO:0005737">
    <property type="term" value="C:cytoplasm"/>
    <property type="evidence" value="ECO:0007669"/>
    <property type="project" value="TreeGrafter"/>
</dbReference>
<dbReference type="HOGENOM" id="CLU_243575_0_0_1"/>
<evidence type="ECO:0000256" key="2">
    <source>
        <dbReference type="ARBA" id="ARBA00012255"/>
    </source>
</evidence>
<feature type="region of interest" description="Disordered" evidence="4">
    <location>
        <begin position="1326"/>
        <end position="1354"/>
    </location>
</feature>
<sequence>MNSDLVQLPIHLPSWCLVKKALLSLQDVCVKETCTTDQVLTALNKLSEKSGASELSSWSKRHSKPRSKEGNTSIWFGFGNFLKQTDESERLRIIHELLPAISQLAIDLETFPSTDIQFSKQQTESTTTLSRSLIASLLACGFFSLYSTRERHQSGKLNEVNFISLLKNLPLPAQIGKLQCILNYFHKVTTSERDRIGTVTYTRKCLKEPRIPVMEDYLTSDQELCPIIVHNEGRDEICRMPRVNSILYIVGRDEICRMPRVNSILYIVGRDEICRMPRVNSILYIVGRDEICRMPRVNSILYIVGRDQIYRMSRVNSILYIVGRDQIYRMSRVNSILYIVGRDEICRMPRVNSILYIVGRDEICRMPRVNSILYIVGRDEICRMPRVNSILYIVGRDQIYRMSRVNSILYIVGRDQIYRMSRVNSILYIVGRDEIYGMSRVNNILYIVGRDQIYRISRVNSILHIVGRDEICRMSRVNCILYIVGRDQIYRMPRVNCILYIVGRDQICRMSRVNCILYIVGRDEICRMSSVNCILYIEEIRFIECPELIVSQLFMECMEDNEAIVISGYKQYSKHSGYSSTFTFEGDFEPQEEGDNLICCIDATTFRNKVKKLQYTEKFILREVNKALIGFTGQSLFSCHGDDIEKLNGSSSDDDFHTALESSDDDQSPRIISEYASQMLQGLLSQATREVVEKNKSHKKAKRVSNNELMAAAGNMVIKTQIMEPPKEVLSDGQIIVGSTEQLNNQNHLLSANIFDGIDTECGDWLHNIRRRSSNLSDVNSRRSSSSTKHSSDVSSDLDELYESYIKSEKSKHGTIHEESYENINDFAAKLISCLMQEGTSKAASMMPGVQDFDICPPSSAIKPKALREQNDKDAKEIPIAEAVAEKLFKSVFTHAVLEAVSILGAKNNLDSSSTNEHSLSMDKAKIPDESYIWFADRIVQDAFLQASAEVSQQPEINVENANSLDSNITSQPNTRWDPNLSRDSLSSGDSNPPRLSISSVADETNHNSSLLSGYDSSGSSLCSDNRPFSDQKPNYRTDRIRNSSMNSDHSDDLVSPSDIYLSGGQPATAKAHQQVSVTFNLDEAAANIVKKVIKSIPSRLDEEDFNASNVAQMSDDHCIKSEESASLSEKNKTKDHSHSVTFAQDKSSPLPWSNFSKREDRGKRNDSTNLGILTKKLSRETVTNAYLKVENKRHTKSYERRSSEPCHISVERSLQALDNEKAACDMDKRNRKISKTDEDFDRCKADSKRRGSWDVPSGRRRSSCGFIDPVLSHFAEELMKADTSIPPLNISQKPPSSSTTGSRRSSISAFKDQVLASFDMELLGSSFDSKNEPPSSPRQNSFRRRSRDSRLVRSDSSDTEYMWFPPPRRVGVEFQEDYQRLQNYHSVDEIVDFADMIAQNVLEEAVIILNREQEANLEEDSIRDIEQYASEISVHVIDSAFSILKNHAKDLMSLSNYRSDFSLSDLQNDSCDDYHDALDINIHVVEKFAEQMAAKLMKNVMTRLYRPKHKLDEFISNGRLISTGNWGCGAFRGDPHLKSLLQWMAASIVHTPTLHYFIFGDPRLVKFEEVIEFIKNKNWSVGDVMKVILQYCTIISDDADYFDDGFMLPLTLFDYLLTF</sequence>
<keyword evidence="8" id="KW-1185">Reference proteome</keyword>
<dbReference type="Pfam" id="PF20811">
    <property type="entry name" value="PARG_cat_N"/>
    <property type="match status" value="1"/>
</dbReference>
<evidence type="ECO:0000313" key="8">
    <source>
        <dbReference type="Proteomes" id="UP000030746"/>
    </source>
</evidence>
<dbReference type="InterPro" id="IPR046372">
    <property type="entry name" value="PARG_cat_C"/>
</dbReference>
<evidence type="ECO:0000256" key="4">
    <source>
        <dbReference type="SAM" id="MobiDB-lite"/>
    </source>
</evidence>
<dbReference type="KEGG" id="lgi:LOTGIDRAFT_170851"/>
<dbReference type="RefSeq" id="XP_009044953.1">
    <property type="nucleotide sequence ID" value="XM_009046705.1"/>
</dbReference>
<evidence type="ECO:0000259" key="6">
    <source>
        <dbReference type="Pfam" id="PF20811"/>
    </source>
</evidence>
<proteinExistence type="inferred from homology"/>
<dbReference type="InterPro" id="IPR007724">
    <property type="entry name" value="Poly_GlycHdrlase"/>
</dbReference>
<dbReference type="GO" id="GO:0006282">
    <property type="term" value="P:regulation of DNA repair"/>
    <property type="evidence" value="ECO:0007669"/>
    <property type="project" value="InterPro"/>
</dbReference>
<dbReference type="STRING" id="225164.V4CPM2"/>
<feature type="compositionally biased region" description="Basic and acidic residues" evidence="4">
    <location>
        <begin position="1157"/>
        <end position="1167"/>
    </location>
</feature>
<name>V4CPM2_LOTGI</name>
<feature type="compositionally biased region" description="Polar residues" evidence="4">
    <location>
        <begin position="1140"/>
        <end position="1156"/>
    </location>
</feature>
<dbReference type="PANTHER" id="PTHR12837:SF0">
    <property type="entry name" value="POLY(ADP-RIBOSE) GLYCOHYDROLASE"/>
    <property type="match status" value="1"/>
</dbReference>
<dbReference type="EC" id="3.2.1.143" evidence="2"/>
<dbReference type="PANTHER" id="PTHR12837">
    <property type="entry name" value="POLY ADP-RIBOSE GLYCOHYDROLASE"/>
    <property type="match status" value="1"/>
</dbReference>
<feature type="domain" description="PARG catalytic Macro" evidence="5">
    <location>
        <begin position="538"/>
        <end position="635"/>
    </location>
</feature>
<protein>
    <recommendedName>
        <fullName evidence="2">poly(ADP-ribose) glycohydrolase</fullName>
        <ecNumber evidence="2">3.2.1.143</ecNumber>
    </recommendedName>
</protein>
<dbReference type="GO" id="GO:0004649">
    <property type="term" value="F:poly(ADP-ribose) glycohydrolase activity"/>
    <property type="evidence" value="ECO:0007669"/>
    <property type="project" value="UniProtKB-EC"/>
</dbReference>
<feature type="compositionally biased region" description="Basic and acidic residues" evidence="4">
    <location>
        <begin position="1028"/>
        <end position="1042"/>
    </location>
</feature>
<feature type="region of interest" description="Disordered" evidence="4">
    <location>
        <begin position="1123"/>
        <end position="1170"/>
    </location>
</feature>
<feature type="compositionally biased region" description="Basic and acidic residues" evidence="4">
    <location>
        <begin position="1123"/>
        <end position="1139"/>
    </location>
</feature>
<feature type="region of interest" description="Disordered" evidence="4">
    <location>
        <begin position="1286"/>
        <end position="1307"/>
    </location>
</feature>
<feature type="compositionally biased region" description="Low complexity" evidence="4">
    <location>
        <begin position="1297"/>
        <end position="1307"/>
    </location>
</feature>
<dbReference type="EMBL" id="KB199780">
    <property type="protein sequence ID" value="ESP04350.1"/>
    <property type="molecule type" value="Genomic_DNA"/>
</dbReference>
<organism evidence="7 8">
    <name type="scientific">Lottia gigantea</name>
    <name type="common">Giant owl limpet</name>
    <dbReference type="NCBI Taxonomy" id="225164"/>
    <lineage>
        <taxon>Eukaryota</taxon>
        <taxon>Metazoa</taxon>
        <taxon>Spiralia</taxon>
        <taxon>Lophotrochozoa</taxon>
        <taxon>Mollusca</taxon>
        <taxon>Gastropoda</taxon>
        <taxon>Patellogastropoda</taxon>
        <taxon>Lottioidea</taxon>
        <taxon>Lottiidae</taxon>
        <taxon>Lottia</taxon>
    </lineage>
</organism>
<dbReference type="CTD" id="20241574"/>
<dbReference type="Proteomes" id="UP000030746">
    <property type="component" value="Unassembled WGS sequence"/>
</dbReference>
<gene>
    <name evidence="7" type="ORF">LOTGIDRAFT_170851</name>
</gene>
<feature type="compositionally biased region" description="Polar residues" evidence="4">
    <location>
        <begin position="959"/>
        <end position="991"/>
    </location>
</feature>
<dbReference type="GO" id="GO:0005634">
    <property type="term" value="C:nucleus"/>
    <property type="evidence" value="ECO:0007669"/>
    <property type="project" value="TreeGrafter"/>
</dbReference>
<feature type="compositionally biased region" description="Low complexity" evidence="4">
    <location>
        <begin position="1009"/>
        <end position="1025"/>
    </location>
</feature>
<accession>V4CPM2</accession>
<feature type="region of interest" description="Disordered" evidence="4">
    <location>
        <begin position="774"/>
        <end position="795"/>
    </location>
</feature>
<dbReference type="GO" id="GO:0005975">
    <property type="term" value="P:carbohydrate metabolic process"/>
    <property type="evidence" value="ECO:0007669"/>
    <property type="project" value="InterPro"/>
</dbReference>
<keyword evidence="3" id="KW-0378">Hydrolase</keyword>
<dbReference type="InterPro" id="IPR048362">
    <property type="entry name" value="PARG_helical"/>
</dbReference>
<feature type="region of interest" description="Disordered" evidence="4">
    <location>
        <begin position="959"/>
        <end position="1061"/>
    </location>
</feature>
<dbReference type="OrthoDB" id="6154436at2759"/>
<feature type="compositionally biased region" description="Basic and acidic residues" evidence="4">
    <location>
        <begin position="1239"/>
        <end position="1253"/>
    </location>
</feature>
<comment type="similarity">
    <text evidence="1">Belongs to the poly(ADP-ribose) glycohydrolase family.</text>
</comment>
<feature type="domain" description="PARG catalytic Macro" evidence="5">
    <location>
        <begin position="1518"/>
        <end position="1565"/>
    </location>
</feature>
<dbReference type="Pfam" id="PF05028">
    <property type="entry name" value="PARG_cat_C"/>
    <property type="match status" value="2"/>
</dbReference>
<evidence type="ECO:0000259" key="5">
    <source>
        <dbReference type="Pfam" id="PF05028"/>
    </source>
</evidence>
<reference evidence="7 8" key="1">
    <citation type="journal article" date="2013" name="Nature">
        <title>Insights into bilaterian evolution from three spiralian genomes.</title>
        <authorList>
            <person name="Simakov O."/>
            <person name="Marletaz F."/>
            <person name="Cho S.J."/>
            <person name="Edsinger-Gonzales E."/>
            <person name="Havlak P."/>
            <person name="Hellsten U."/>
            <person name="Kuo D.H."/>
            <person name="Larsson T."/>
            <person name="Lv J."/>
            <person name="Arendt D."/>
            <person name="Savage R."/>
            <person name="Osoegawa K."/>
            <person name="de Jong P."/>
            <person name="Grimwood J."/>
            <person name="Chapman J.A."/>
            <person name="Shapiro H."/>
            <person name="Aerts A."/>
            <person name="Otillar R.P."/>
            <person name="Terry A.Y."/>
            <person name="Boore J.L."/>
            <person name="Grigoriev I.V."/>
            <person name="Lindberg D.R."/>
            <person name="Seaver E.C."/>
            <person name="Weisblat D.A."/>
            <person name="Putnam N.H."/>
            <person name="Rokhsar D.S."/>
        </authorList>
    </citation>
    <scope>NUCLEOTIDE SEQUENCE [LARGE SCALE GENOMIC DNA]</scope>
</reference>